<dbReference type="PANTHER" id="PTHR31739:SF25">
    <property type="entry name" value="(E,E)-GERANYLLINALOOL SYNTHASE"/>
    <property type="match status" value="1"/>
</dbReference>
<accession>A0A319D906</accession>
<dbReference type="STRING" id="1448320.A0A319D906"/>
<evidence type="ECO:0000256" key="1">
    <source>
        <dbReference type="ARBA" id="ARBA00001946"/>
    </source>
</evidence>
<name>A0A319D906_9EURO</name>
<organism evidence="8 9">
    <name type="scientific">Aspergillus ellipticus CBS 707.79</name>
    <dbReference type="NCBI Taxonomy" id="1448320"/>
    <lineage>
        <taxon>Eukaryota</taxon>
        <taxon>Fungi</taxon>
        <taxon>Dikarya</taxon>
        <taxon>Ascomycota</taxon>
        <taxon>Pezizomycotina</taxon>
        <taxon>Eurotiomycetes</taxon>
        <taxon>Eurotiomycetidae</taxon>
        <taxon>Eurotiales</taxon>
        <taxon>Aspergillaceae</taxon>
        <taxon>Aspergillus</taxon>
        <taxon>Aspergillus subgen. Circumdati</taxon>
    </lineage>
</organism>
<feature type="region of interest" description="Disordered" evidence="7">
    <location>
        <begin position="685"/>
        <end position="734"/>
    </location>
</feature>
<dbReference type="GO" id="GO:0000287">
    <property type="term" value="F:magnesium ion binding"/>
    <property type="evidence" value="ECO:0007669"/>
    <property type="project" value="TreeGrafter"/>
</dbReference>
<dbReference type="InterPro" id="IPR050148">
    <property type="entry name" value="Terpene_synthase-like"/>
</dbReference>
<feature type="compositionally biased region" description="Basic and acidic residues" evidence="7">
    <location>
        <begin position="906"/>
        <end position="919"/>
    </location>
</feature>
<dbReference type="AlphaFoldDB" id="A0A319D906"/>
<dbReference type="SUPFAM" id="SSF48239">
    <property type="entry name" value="Terpenoid cyclases/Protein prenyltransferases"/>
    <property type="match status" value="2"/>
</dbReference>
<evidence type="ECO:0000256" key="7">
    <source>
        <dbReference type="SAM" id="MobiDB-lite"/>
    </source>
</evidence>
<comment type="cofactor">
    <cofactor evidence="1">
        <name>Mg(2+)</name>
        <dbReference type="ChEBI" id="CHEBI:18420"/>
    </cofactor>
</comment>
<gene>
    <name evidence="8" type="ORF">BO71DRAFT_489496</name>
</gene>
<evidence type="ECO:0000313" key="8">
    <source>
        <dbReference type="EMBL" id="PYH87533.1"/>
    </source>
</evidence>
<keyword evidence="5" id="KW-0413">Isomerase</keyword>
<dbReference type="GO" id="GO:0010333">
    <property type="term" value="F:terpene synthase activity"/>
    <property type="evidence" value="ECO:0007669"/>
    <property type="project" value="InterPro"/>
</dbReference>
<sequence>MDFRAQVQKSCDQLLQQLADGCSHPTGLSTISCSTYDTAWVSMVRKPVDGSPAQWLFPSSFTHLLATQSADGGWTGPSDSAVDHILGTMAALLSLARHQASLADAEGLDSEAHDLDERIGRATAFLRARLQLADIAGADRVGLELLIPTHQRLLHDEGVHLDFPGAKQLQRLRAAKLARFSPEFLYGSTPTTLTHSLEAFIGLVDFDQVRHRLDFGSMLASPSSTAAYLISASQWDEAAEAYLRAAVEHGAGQGSGAVPSAFPTTIFEVVWVTSTLLQYQVVLGNAGQQSLEVIAQYLKGVYERQNGLFGWVPTLIADADDTARSILTLNLVGYPAQPEQLIAQFRNGDHFRTYPQERDPSISTNCNVLAAMLHTGEPHRYLDEIELTLCFLYRQHNAGRLQDKWNISPLYPRMLLATVLAGVVQLWAEGPLSSLPADCVQTALVILSNLLQRTLQEQDPANGSWGASIEVTAYAVLILAATSNTVVGKVVGEQLRTSIIYGRAFLEASFERWGQEAPIWIEKVLYSSPLLSSGFCISALHAPIFTAEVPSKDEAVVMEPPKKTLHKFRYFYSHLPLLAAEPHWQLTSSLNEAALWYPRLAAQRHRIFPRDNMTADKYLEYIPQTWTLCNARNGHAMEPELMWDMMMISMLNYQVDEFLESVVGGYSPDKVTVVRDIIHRLCHAEPEQQQQQTSHLQPSSKIKDPSSDEDSAGPHARPSEPTPPDSPTGSDAAHSFPHIEHVLHRFTHYILTHPAVTHSSPSTRRLLARELEIFLQAHLTDLTTSQQLQQQLHPQTQQDQLSTPPSSYFTWVRTTSADHTSCPYSFHFLATLIAYYHPSPSSTHDPAFHGPRQRYLAESLCRHLATMCRQYNDHGSIARDRAEGNLNSVNFPEFWELQQKTPGNETEERPVGDDNDPRSLDTVKSDLMWLAEYERACCVGALDRLVRETGLPVRTAGIVRTFVDVTDLYGQIYVARDIASRVR</sequence>
<dbReference type="OrthoDB" id="2343925at2759"/>
<dbReference type="InterPro" id="IPR017057">
    <property type="entry name" value="Ent-kaurene_synthase_fun"/>
</dbReference>
<keyword evidence="3" id="KW-0479">Metal-binding</keyword>
<keyword evidence="4" id="KW-0460">Magnesium</keyword>
<evidence type="ECO:0000313" key="9">
    <source>
        <dbReference type="Proteomes" id="UP000247810"/>
    </source>
</evidence>
<protein>
    <submittedName>
        <fullName evidence="8">Terpene synthase family protein</fullName>
    </submittedName>
</protein>
<evidence type="ECO:0000256" key="6">
    <source>
        <dbReference type="ARBA" id="ARBA00023239"/>
    </source>
</evidence>
<dbReference type="Gene3D" id="1.50.10.160">
    <property type="match status" value="1"/>
</dbReference>
<reference evidence="8 9" key="1">
    <citation type="submission" date="2018-02" db="EMBL/GenBank/DDBJ databases">
        <title>The genomes of Aspergillus section Nigri reveals drivers in fungal speciation.</title>
        <authorList>
            <consortium name="DOE Joint Genome Institute"/>
            <person name="Vesth T.C."/>
            <person name="Nybo J."/>
            <person name="Theobald S."/>
            <person name="Brandl J."/>
            <person name="Frisvad J.C."/>
            <person name="Nielsen K.F."/>
            <person name="Lyhne E.K."/>
            <person name="Kogle M.E."/>
            <person name="Kuo A."/>
            <person name="Riley R."/>
            <person name="Clum A."/>
            <person name="Nolan M."/>
            <person name="Lipzen A."/>
            <person name="Salamov A."/>
            <person name="Henrissat B."/>
            <person name="Wiebenga A."/>
            <person name="De vries R.P."/>
            <person name="Grigoriev I.V."/>
            <person name="Mortensen U.H."/>
            <person name="Andersen M.R."/>
            <person name="Baker S.E."/>
        </authorList>
    </citation>
    <scope>NUCLEOTIDE SEQUENCE [LARGE SCALE GENOMIC DNA]</scope>
    <source>
        <strain evidence="8 9">CBS 707.79</strain>
    </source>
</reference>
<dbReference type="PROSITE" id="PS51257">
    <property type="entry name" value="PROKAR_LIPOPROTEIN"/>
    <property type="match status" value="1"/>
</dbReference>
<dbReference type="Gene3D" id="1.50.10.20">
    <property type="match status" value="1"/>
</dbReference>
<evidence type="ECO:0000256" key="5">
    <source>
        <dbReference type="ARBA" id="ARBA00023235"/>
    </source>
</evidence>
<dbReference type="EMBL" id="KZ826220">
    <property type="protein sequence ID" value="PYH87533.1"/>
    <property type="molecule type" value="Genomic_DNA"/>
</dbReference>
<proteinExistence type="inferred from homology"/>
<dbReference type="PANTHER" id="PTHR31739">
    <property type="entry name" value="ENT-COPALYL DIPHOSPHATE SYNTHASE, CHLOROPLASTIC"/>
    <property type="match status" value="1"/>
</dbReference>
<keyword evidence="9" id="KW-1185">Reference proteome</keyword>
<dbReference type="PIRSF" id="PIRSF036498">
    <property type="entry name" value="Ent-kaurene_synthase_fungi"/>
    <property type="match status" value="1"/>
</dbReference>
<keyword evidence="6" id="KW-0456">Lyase</keyword>
<dbReference type="Proteomes" id="UP000247810">
    <property type="component" value="Unassembled WGS sequence"/>
</dbReference>
<dbReference type="GO" id="GO:0016853">
    <property type="term" value="F:isomerase activity"/>
    <property type="evidence" value="ECO:0007669"/>
    <property type="project" value="UniProtKB-KW"/>
</dbReference>
<evidence type="ECO:0000256" key="4">
    <source>
        <dbReference type="ARBA" id="ARBA00022842"/>
    </source>
</evidence>
<evidence type="ECO:0000256" key="3">
    <source>
        <dbReference type="ARBA" id="ARBA00022723"/>
    </source>
</evidence>
<feature type="region of interest" description="Disordered" evidence="7">
    <location>
        <begin position="900"/>
        <end position="919"/>
    </location>
</feature>
<evidence type="ECO:0000256" key="2">
    <source>
        <dbReference type="ARBA" id="ARBA00006333"/>
    </source>
</evidence>
<dbReference type="VEuPathDB" id="FungiDB:BO71DRAFT_489496"/>
<comment type="similarity">
    <text evidence="2">Belongs to the terpene synthase family.</text>
</comment>
<dbReference type="InterPro" id="IPR008930">
    <property type="entry name" value="Terpenoid_cyclase/PrenylTrfase"/>
</dbReference>
<dbReference type="GO" id="GO:0016102">
    <property type="term" value="P:diterpenoid biosynthetic process"/>
    <property type="evidence" value="ECO:0007669"/>
    <property type="project" value="TreeGrafter"/>
</dbReference>